<accession>A0A413SSB9</accession>
<dbReference type="AlphaFoldDB" id="A0A413SSB9"/>
<sequence length="197" mass="22747">MTAFRSSRRKGDSDCVCRNSTLYRRNENGSITGSIWSILYQQDGQLSFDEESGKRGTGIEVYNIFYNQYSNLSEPLSYPPPDGGDEPVTFFDPGRFFCSCQALEEAKKRIADRNNFNLKLEKYMTFELLEAIIVKNKIPKNVCLVNDSENDLCTTDMNGIQYCKKRNEICFMEGECIHKPDHAENENWKVLWPICDE</sequence>
<protein>
    <submittedName>
        <fullName evidence="1">Uncharacterized protein</fullName>
    </submittedName>
</protein>
<proteinExistence type="predicted"/>
<dbReference type="EMBL" id="QSFS01000004">
    <property type="protein sequence ID" value="RHA71354.1"/>
    <property type="molecule type" value="Genomic_DNA"/>
</dbReference>
<reference evidence="1 2" key="1">
    <citation type="submission" date="2018-08" db="EMBL/GenBank/DDBJ databases">
        <title>A genome reference for cultivated species of the human gut microbiota.</title>
        <authorList>
            <person name="Zou Y."/>
            <person name="Xue W."/>
            <person name="Luo G."/>
        </authorList>
    </citation>
    <scope>NUCLEOTIDE SEQUENCE [LARGE SCALE GENOMIC DNA]</scope>
    <source>
        <strain evidence="1 2">AM42-8</strain>
    </source>
</reference>
<evidence type="ECO:0000313" key="2">
    <source>
        <dbReference type="Proteomes" id="UP000285642"/>
    </source>
</evidence>
<dbReference type="RefSeq" id="WP_118364250.1">
    <property type="nucleotide sequence ID" value="NZ_QSFS01000004.1"/>
</dbReference>
<gene>
    <name evidence="1" type="ORF">DW924_04825</name>
</gene>
<organism evidence="1 2">
    <name type="scientific">Dorea formicigenerans</name>
    <dbReference type="NCBI Taxonomy" id="39486"/>
    <lineage>
        <taxon>Bacteria</taxon>
        <taxon>Bacillati</taxon>
        <taxon>Bacillota</taxon>
        <taxon>Clostridia</taxon>
        <taxon>Lachnospirales</taxon>
        <taxon>Lachnospiraceae</taxon>
        <taxon>Dorea</taxon>
    </lineage>
</organism>
<dbReference type="Proteomes" id="UP000285642">
    <property type="component" value="Unassembled WGS sequence"/>
</dbReference>
<comment type="caution">
    <text evidence="1">The sequence shown here is derived from an EMBL/GenBank/DDBJ whole genome shotgun (WGS) entry which is preliminary data.</text>
</comment>
<evidence type="ECO:0000313" key="1">
    <source>
        <dbReference type="EMBL" id="RHA71354.1"/>
    </source>
</evidence>
<name>A0A413SSB9_9FIRM</name>